<keyword evidence="2" id="KW-0732">Signal</keyword>
<name>A0A8B8B4T1_CRAVI</name>
<dbReference type="OrthoDB" id="6202253at2759"/>
<dbReference type="GeneID" id="111107489"/>
<keyword evidence="1" id="KW-0812">Transmembrane</keyword>
<evidence type="ECO:0000256" key="1">
    <source>
        <dbReference type="SAM" id="Phobius"/>
    </source>
</evidence>
<evidence type="ECO:0000313" key="5">
    <source>
        <dbReference type="RefSeq" id="XP_022298418.1"/>
    </source>
</evidence>
<feature type="chain" id="PRO_5044665965" evidence="2">
    <location>
        <begin position="18"/>
        <end position="447"/>
    </location>
</feature>
<dbReference type="RefSeq" id="XP_022298417.1">
    <property type="nucleotide sequence ID" value="XM_022442709.1"/>
</dbReference>
<evidence type="ECO:0000313" key="4">
    <source>
        <dbReference type="RefSeq" id="XP_022298417.1"/>
    </source>
</evidence>
<keyword evidence="1" id="KW-1133">Transmembrane helix</keyword>
<feature type="transmembrane region" description="Helical" evidence="1">
    <location>
        <begin position="149"/>
        <end position="170"/>
    </location>
</feature>
<gene>
    <name evidence="4 5" type="primary">LOC111107489</name>
</gene>
<dbReference type="KEGG" id="cvn:111107489"/>
<accession>A0A8B8B4T1</accession>
<evidence type="ECO:0000313" key="3">
    <source>
        <dbReference type="Proteomes" id="UP000694844"/>
    </source>
</evidence>
<organism evidence="3 4">
    <name type="scientific">Crassostrea virginica</name>
    <name type="common">Eastern oyster</name>
    <dbReference type="NCBI Taxonomy" id="6565"/>
    <lineage>
        <taxon>Eukaryota</taxon>
        <taxon>Metazoa</taxon>
        <taxon>Spiralia</taxon>
        <taxon>Lophotrochozoa</taxon>
        <taxon>Mollusca</taxon>
        <taxon>Bivalvia</taxon>
        <taxon>Autobranchia</taxon>
        <taxon>Pteriomorphia</taxon>
        <taxon>Ostreida</taxon>
        <taxon>Ostreoidea</taxon>
        <taxon>Ostreidae</taxon>
        <taxon>Crassostrea</taxon>
    </lineage>
</organism>
<dbReference type="AlphaFoldDB" id="A0A8B8B4T1"/>
<sequence length="447" mass="51609">MIAFLSALSVICVLTGACHTPRCIEKNNGDATATDLSNNHKKSEEQKKYIVDLSNKTIVFWCKIRSRAIFTKCGILDEKNHFISGERSYKNKTAFCSTTYDKSELYHTRIYYDGTHICQPLAINITAMEIKHAKFVQQEETPNDSTQTAVLVLLFSALVTLVIFVIILYSSRRKLKRVIKVKTDEYFNPTEHSEPKAMIVTVDEFNTDSLQLVELLVGEKINVVTPALHTQENMLSRHDWLEQMVNECNHFIFIVTKQMEKTLKMLNKDRPPENVVGKESDLLMEYEGGTCAYTIALIRNKFIKSLKCSGNSVESCHFVSFEETDFKNVLRSKNGRELFPCIRTHYYNLYSKMRFQFHHARRIIKNIRNIEKRKSKGIFHHESSPIMISSKEMDIEKAFVSMNFSNSTHHVEYETQTENVESDCDIDVTLDLLTENDNDRFGNVSKD</sequence>
<keyword evidence="3" id="KW-1185">Reference proteome</keyword>
<feature type="signal peptide" evidence="2">
    <location>
        <begin position="1"/>
        <end position="17"/>
    </location>
</feature>
<dbReference type="Proteomes" id="UP000694844">
    <property type="component" value="Chromosome 8"/>
</dbReference>
<evidence type="ECO:0000256" key="2">
    <source>
        <dbReference type="SAM" id="SignalP"/>
    </source>
</evidence>
<proteinExistence type="predicted"/>
<keyword evidence="1" id="KW-0472">Membrane</keyword>
<reference evidence="4 5" key="1">
    <citation type="submission" date="2025-04" db="UniProtKB">
        <authorList>
            <consortium name="RefSeq"/>
        </authorList>
    </citation>
    <scope>IDENTIFICATION</scope>
    <source>
        <tissue evidence="4 5">Whole sample</tissue>
    </source>
</reference>
<dbReference type="RefSeq" id="XP_022298418.1">
    <property type="nucleotide sequence ID" value="XM_022442710.1"/>
</dbReference>
<protein>
    <submittedName>
        <fullName evidence="4 5">Uncharacterized protein LOC111107489</fullName>
    </submittedName>
</protein>